<dbReference type="SUPFAM" id="SSF53335">
    <property type="entry name" value="S-adenosyl-L-methionine-dependent methyltransferases"/>
    <property type="match status" value="1"/>
</dbReference>
<sequence length="192" mass="20584">MSFFAEFVRAPMTVGAVAPSGPALAMAATAVVPRTGSPVVVELGPGTGAFTGAIQRRLAGRGRHIAVEINPRFAWRLAELHPAVDVVTADAAGLATVLTQRGLNEADVVVSGLPWAAFTENRQRDVLSSVSAALPSHGVFTTFAYVHARWAPPARTLLRSLRSRFDEVVVSRTVWANLPPALVYYCRRPNTR</sequence>
<dbReference type="EMBL" id="BOOO01000035">
    <property type="protein sequence ID" value="GII32449.1"/>
    <property type="molecule type" value="Genomic_DNA"/>
</dbReference>
<dbReference type="Gene3D" id="3.40.50.150">
    <property type="entry name" value="Vaccinia Virus protein VP39"/>
    <property type="match status" value="1"/>
</dbReference>
<dbReference type="GO" id="GO:0008168">
    <property type="term" value="F:methyltransferase activity"/>
    <property type="evidence" value="ECO:0007669"/>
    <property type="project" value="UniProtKB-KW"/>
</dbReference>
<keyword evidence="2" id="KW-1185">Reference proteome</keyword>
<proteinExistence type="predicted"/>
<reference evidence="1 2" key="1">
    <citation type="submission" date="2021-01" db="EMBL/GenBank/DDBJ databases">
        <title>Whole genome shotgun sequence of Planotetraspora mira NBRC 15435.</title>
        <authorList>
            <person name="Komaki H."/>
            <person name="Tamura T."/>
        </authorList>
    </citation>
    <scope>NUCLEOTIDE SEQUENCE [LARGE SCALE GENOMIC DNA]</scope>
    <source>
        <strain evidence="1 2">NBRC 15435</strain>
    </source>
</reference>
<dbReference type="AlphaFoldDB" id="A0A8J3X9X8"/>
<dbReference type="Proteomes" id="UP000650628">
    <property type="component" value="Unassembled WGS sequence"/>
</dbReference>
<gene>
    <name evidence="1" type="ORF">Pmi06nite_58910</name>
</gene>
<evidence type="ECO:0000313" key="2">
    <source>
        <dbReference type="Proteomes" id="UP000650628"/>
    </source>
</evidence>
<dbReference type="GO" id="GO:0032259">
    <property type="term" value="P:methylation"/>
    <property type="evidence" value="ECO:0007669"/>
    <property type="project" value="UniProtKB-KW"/>
</dbReference>
<keyword evidence="1" id="KW-0489">Methyltransferase</keyword>
<dbReference type="InterPro" id="IPR029063">
    <property type="entry name" value="SAM-dependent_MTases_sf"/>
</dbReference>
<keyword evidence="1" id="KW-0808">Transferase</keyword>
<dbReference type="CDD" id="cd02440">
    <property type="entry name" value="AdoMet_MTases"/>
    <property type="match status" value="1"/>
</dbReference>
<protein>
    <submittedName>
        <fullName evidence="1">Methyltransferase</fullName>
    </submittedName>
</protein>
<comment type="caution">
    <text evidence="1">The sequence shown here is derived from an EMBL/GenBank/DDBJ whole genome shotgun (WGS) entry which is preliminary data.</text>
</comment>
<accession>A0A8J3X9X8</accession>
<organism evidence="1 2">
    <name type="scientific">Planotetraspora mira</name>
    <dbReference type="NCBI Taxonomy" id="58121"/>
    <lineage>
        <taxon>Bacteria</taxon>
        <taxon>Bacillati</taxon>
        <taxon>Actinomycetota</taxon>
        <taxon>Actinomycetes</taxon>
        <taxon>Streptosporangiales</taxon>
        <taxon>Streptosporangiaceae</taxon>
        <taxon>Planotetraspora</taxon>
    </lineage>
</organism>
<dbReference type="RefSeq" id="WP_239114273.1">
    <property type="nucleotide sequence ID" value="NZ_BOOO01000035.1"/>
</dbReference>
<evidence type="ECO:0000313" key="1">
    <source>
        <dbReference type="EMBL" id="GII32449.1"/>
    </source>
</evidence>
<name>A0A8J3X9X8_9ACTN</name>